<accession>A0ABD0PY98</accession>
<evidence type="ECO:0000313" key="2">
    <source>
        <dbReference type="Proteomes" id="UP001529510"/>
    </source>
</evidence>
<dbReference type="AlphaFoldDB" id="A0ABD0PY98"/>
<reference evidence="1 2" key="1">
    <citation type="submission" date="2024-05" db="EMBL/GenBank/DDBJ databases">
        <title>Genome sequencing and assembly of Indian major carp, Cirrhinus mrigala (Hamilton, 1822).</title>
        <authorList>
            <person name="Mohindra V."/>
            <person name="Chowdhury L.M."/>
            <person name="Lal K."/>
            <person name="Jena J.K."/>
        </authorList>
    </citation>
    <scope>NUCLEOTIDE SEQUENCE [LARGE SCALE GENOMIC DNA]</scope>
    <source>
        <strain evidence="1">CM1030</strain>
        <tissue evidence="1">Blood</tissue>
    </source>
</reference>
<feature type="non-terminal residue" evidence="1">
    <location>
        <position position="1"/>
    </location>
</feature>
<protein>
    <submittedName>
        <fullName evidence="1">Uncharacterized protein</fullName>
    </submittedName>
</protein>
<evidence type="ECO:0000313" key="1">
    <source>
        <dbReference type="EMBL" id="KAL0178675.1"/>
    </source>
</evidence>
<gene>
    <name evidence="1" type="ORF">M9458_027569</name>
</gene>
<comment type="caution">
    <text evidence="1">The sequence shown here is derived from an EMBL/GenBank/DDBJ whole genome shotgun (WGS) entry which is preliminary data.</text>
</comment>
<keyword evidence="2" id="KW-1185">Reference proteome</keyword>
<name>A0ABD0PY98_CIRMR</name>
<sequence length="140" mass="16627">GWMGSRRTSRRSPLTQGMERKKVMQHIRGLYKTDLSASRHWQELVQQLTHDRSDSLSASDSPTKIVYSFPHVVSNLYDVIVFPWNRAVWYDQSSYPTSWQLDPTEGPNRERRRLQRCYLTIPNKYLLKDRHKLDGEIQHL</sequence>
<organism evidence="1 2">
    <name type="scientific">Cirrhinus mrigala</name>
    <name type="common">Mrigala</name>
    <dbReference type="NCBI Taxonomy" id="683832"/>
    <lineage>
        <taxon>Eukaryota</taxon>
        <taxon>Metazoa</taxon>
        <taxon>Chordata</taxon>
        <taxon>Craniata</taxon>
        <taxon>Vertebrata</taxon>
        <taxon>Euteleostomi</taxon>
        <taxon>Actinopterygii</taxon>
        <taxon>Neopterygii</taxon>
        <taxon>Teleostei</taxon>
        <taxon>Ostariophysi</taxon>
        <taxon>Cypriniformes</taxon>
        <taxon>Cyprinidae</taxon>
        <taxon>Labeoninae</taxon>
        <taxon>Labeonini</taxon>
        <taxon>Cirrhinus</taxon>
    </lineage>
</organism>
<dbReference type="Proteomes" id="UP001529510">
    <property type="component" value="Unassembled WGS sequence"/>
</dbReference>
<dbReference type="EMBL" id="JAMKFB020000013">
    <property type="protein sequence ID" value="KAL0178675.1"/>
    <property type="molecule type" value="Genomic_DNA"/>
</dbReference>
<proteinExistence type="predicted"/>